<feature type="transmembrane region" description="Helical" evidence="2">
    <location>
        <begin position="12"/>
        <end position="31"/>
    </location>
</feature>
<dbReference type="Pfam" id="PF22570">
    <property type="entry name" value="LiaF-TM"/>
    <property type="match status" value="1"/>
</dbReference>
<dbReference type="RefSeq" id="WP_377603699.1">
    <property type="nucleotide sequence ID" value="NZ_JBHUME010000008.1"/>
</dbReference>
<evidence type="ECO:0000313" key="5">
    <source>
        <dbReference type="EMBL" id="MFD2613669.1"/>
    </source>
</evidence>
<feature type="transmembrane region" description="Helical" evidence="2">
    <location>
        <begin position="37"/>
        <end position="55"/>
    </location>
</feature>
<evidence type="ECO:0000313" key="6">
    <source>
        <dbReference type="Proteomes" id="UP001597541"/>
    </source>
</evidence>
<feature type="domain" description="LiaF transmembrane" evidence="4">
    <location>
        <begin position="11"/>
        <end position="118"/>
    </location>
</feature>
<evidence type="ECO:0000256" key="1">
    <source>
        <dbReference type="SAM" id="MobiDB-lite"/>
    </source>
</evidence>
<dbReference type="InterPro" id="IPR047793">
    <property type="entry name" value="LiaF_C"/>
</dbReference>
<dbReference type="EMBL" id="JBHUME010000008">
    <property type="protein sequence ID" value="MFD2613669.1"/>
    <property type="molecule type" value="Genomic_DNA"/>
</dbReference>
<evidence type="ECO:0000256" key="2">
    <source>
        <dbReference type="SAM" id="Phobius"/>
    </source>
</evidence>
<dbReference type="InterPro" id="IPR024425">
    <property type="entry name" value="LiaF-like_C"/>
</dbReference>
<proteinExistence type="predicted"/>
<dbReference type="Pfam" id="PF09922">
    <property type="entry name" value="LiaF-like_C"/>
    <property type="match status" value="1"/>
</dbReference>
<feature type="domain" description="Cell wall-active antibiotics response LiaF-like C-terminal" evidence="3">
    <location>
        <begin position="199"/>
        <end position="313"/>
    </location>
</feature>
<keyword evidence="2" id="KW-0472">Membrane</keyword>
<evidence type="ECO:0000259" key="3">
    <source>
        <dbReference type="Pfam" id="PF09922"/>
    </source>
</evidence>
<sequence>MNGTLFHRMLAGLLLIGIGSLFLLQQFGMIHMNVGEMIGKCWPLFLIYFGGYGAYSQWQSGRRMSQWIWSLIPFVLGLYFLGRNFGLVQFSIGELFQMLIPVLLIVIGLNIFLRPQKQNVSYHNPYTHEGPLEPKDELSEHAVKPHPAAGTPRPDMGASGEEWKKRKEELKAEWKQRKSEWKHNWHHHNWHHQRSKSSFIGDVYLGHDFWELEPLSISQFIGDTVLDLTKAQIPYGETQVNISSFIGDVKVLVPNDIEVGIQVQTSSFLGDTIVLDKRHGGLFKNTSAETPSFTEAEKKVRLVTSTFIGDVNVVRVG</sequence>
<evidence type="ECO:0000259" key="4">
    <source>
        <dbReference type="Pfam" id="PF22570"/>
    </source>
</evidence>
<comment type="caution">
    <text evidence="5">The sequence shown here is derived from an EMBL/GenBank/DDBJ whole genome shotgun (WGS) entry which is preliminary data.</text>
</comment>
<dbReference type="InterPro" id="IPR054331">
    <property type="entry name" value="LiaF_TM"/>
</dbReference>
<reference evidence="6" key="1">
    <citation type="journal article" date="2019" name="Int. J. Syst. Evol. Microbiol.">
        <title>The Global Catalogue of Microorganisms (GCM) 10K type strain sequencing project: providing services to taxonomists for standard genome sequencing and annotation.</title>
        <authorList>
            <consortium name="The Broad Institute Genomics Platform"/>
            <consortium name="The Broad Institute Genome Sequencing Center for Infectious Disease"/>
            <person name="Wu L."/>
            <person name="Ma J."/>
        </authorList>
    </citation>
    <scope>NUCLEOTIDE SEQUENCE [LARGE SCALE GENOMIC DNA]</scope>
    <source>
        <strain evidence="6">KCTC 3950</strain>
    </source>
</reference>
<feature type="region of interest" description="Disordered" evidence="1">
    <location>
        <begin position="139"/>
        <end position="162"/>
    </location>
</feature>
<gene>
    <name evidence="5" type="primary">liaF</name>
    <name evidence="5" type="ORF">ACFSUF_14655</name>
</gene>
<dbReference type="NCBIfam" id="NF040535">
    <property type="entry name" value="LiaF_C_term"/>
    <property type="match status" value="1"/>
</dbReference>
<organism evidence="5 6">
    <name type="scientific">Paenibacillus gansuensis</name>
    <dbReference type="NCBI Taxonomy" id="306542"/>
    <lineage>
        <taxon>Bacteria</taxon>
        <taxon>Bacillati</taxon>
        <taxon>Bacillota</taxon>
        <taxon>Bacilli</taxon>
        <taxon>Bacillales</taxon>
        <taxon>Paenibacillaceae</taxon>
        <taxon>Paenibacillus</taxon>
    </lineage>
</organism>
<accession>A0ABW5PGL8</accession>
<name>A0ABW5PGL8_9BACL</name>
<keyword evidence="2" id="KW-1133">Transmembrane helix</keyword>
<dbReference type="Proteomes" id="UP001597541">
    <property type="component" value="Unassembled WGS sequence"/>
</dbReference>
<keyword evidence="2" id="KW-0812">Transmembrane</keyword>
<keyword evidence="6" id="KW-1185">Reference proteome</keyword>
<protein>
    <submittedName>
        <fullName evidence="5">Cell wall-active antibiotics response protein LiaF</fullName>
    </submittedName>
</protein>
<feature type="transmembrane region" description="Helical" evidence="2">
    <location>
        <begin position="67"/>
        <end position="83"/>
    </location>
</feature>
<feature type="transmembrane region" description="Helical" evidence="2">
    <location>
        <begin position="95"/>
        <end position="113"/>
    </location>
</feature>